<proteinExistence type="predicted"/>
<gene>
    <name evidence="2" type="ORF">OSO01_13660</name>
</gene>
<dbReference type="RefSeq" id="WP_147209656.1">
    <property type="nucleotide sequence ID" value="NZ_BJYM01000004.1"/>
</dbReference>
<comment type="caution">
    <text evidence="2">The sequence shown here is derived from an EMBL/GenBank/DDBJ whole genome shotgun (WGS) entry which is preliminary data.</text>
</comment>
<dbReference type="STRING" id="582851.GCA_900162665_00264"/>
<dbReference type="EMBL" id="BJYM01000004">
    <property type="protein sequence ID" value="GEN86627.1"/>
    <property type="molecule type" value="Genomic_DNA"/>
</dbReference>
<evidence type="ECO:0000256" key="1">
    <source>
        <dbReference type="SAM" id="Phobius"/>
    </source>
</evidence>
<evidence type="ECO:0000313" key="2">
    <source>
        <dbReference type="EMBL" id="GEN86627.1"/>
    </source>
</evidence>
<name>A0A511ZGQ6_9BACI</name>
<keyword evidence="1" id="KW-1133">Transmembrane helix</keyword>
<evidence type="ECO:0000313" key="3">
    <source>
        <dbReference type="Proteomes" id="UP000321558"/>
    </source>
</evidence>
<dbReference type="Proteomes" id="UP000321558">
    <property type="component" value="Unassembled WGS sequence"/>
</dbReference>
<protein>
    <submittedName>
        <fullName evidence="2">Uncharacterized protein</fullName>
    </submittedName>
</protein>
<organism evidence="2 3">
    <name type="scientific">Oceanobacillus sojae</name>
    <dbReference type="NCBI Taxonomy" id="582851"/>
    <lineage>
        <taxon>Bacteria</taxon>
        <taxon>Bacillati</taxon>
        <taxon>Bacillota</taxon>
        <taxon>Bacilli</taxon>
        <taxon>Bacillales</taxon>
        <taxon>Bacillaceae</taxon>
        <taxon>Oceanobacillus</taxon>
    </lineage>
</organism>
<accession>A0A511ZGQ6</accession>
<keyword evidence="1" id="KW-0472">Membrane</keyword>
<feature type="transmembrane region" description="Helical" evidence="1">
    <location>
        <begin position="6"/>
        <end position="23"/>
    </location>
</feature>
<dbReference type="AlphaFoldDB" id="A0A511ZGQ6"/>
<keyword evidence="1" id="KW-0812">Transmembrane</keyword>
<keyword evidence="3" id="KW-1185">Reference proteome</keyword>
<reference evidence="2 3" key="1">
    <citation type="submission" date="2019-07" db="EMBL/GenBank/DDBJ databases">
        <title>Whole genome shotgun sequence of Oceanobacillus sojae NBRC 105379.</title>
        <authorList>
            <person name="Hosoyama A."/>
            <person name="Uohara A."/>
            <person name="Ohji S."/>
            <person name="Ichikawa N."/>
        </authorList>
    </citation>
    <scope>NUCLEOTIDE SEQUENCE [LARGE SCALE GENOMIC DNA]</scope>
    <source>
        <strain evidence="2 3">NBRC 105379</strain>
    </source>
</reference>
<sequence>MKKRYVVSALGAVGAGVAGVLLSDRKKRKKLKSVSGTLRVFENAGKPDESLDEELDQLENAKMVSEGSQFGVQYYNEKKDKMYQLSKEDE</sequence>
<dbReference type="OrthoDB" id="2390014at2"/>